<keyword evidence="12" id="KW-0969">Cilium</keyword>
<dbReference type="GO" id="GO:0044780">
    <property type="term" value="P:bacterial-type flagellum assembly"/>
    <property type="evidence" value="ECO:0007669"/>
    <property type="project" value="InterPro"/>
</dbReference>
<keyword evidence="12" id="KW-0966">Cell projection</keyword>
<accession>L0H1P8</accession>
<dbReference type="NCBIfam" id="TIGR02492">
    <property type="entry name" value="flgK_ends"/>
    <property type="match status" value="1"/>
</dbReference>
<dbReference type="Pfam" id="PF22638">
    <property type="entry name" value="FlgK_D1"/>
    <property type="match status" value="1"/>
</dbReference>
<dbReference type="KEGG" id="tmb:Thimo_3493"/>
<dbReference type="AlphaFoldDB" id="L0H1P8"/>
<dbReference type="eggNOG" id="COG1256">
    <property type="taxonomic scope" value="Bacteria"/>
</dbReference>
<dbReference type="STRING" id="765912.Thimo_3493"/>
<dbReference type="OrthoDB" id="9802553at2"/>
<comment type="similarity">
    <text evidence="3">Belongs to the flagella basal body rod proteins family.</text>
</comment>
<dbReference type="Proteomes" id="UP000010816">
    <property type="component" value="Chromosome"/>
</dbReference>
<dbReference type="InterPro" id="IPR053927">
    <property type="entry name" value="FlgK_helical"/>
</dbReference>
<feature type="domain" description="Flagellar basal body rod protein N-terminal" evidence="8">
    <location>
        <begin position="11"/>
        <end position="39"/>
    </location>
</feature>
<keyword evidence="7" id="KW-0175">Coiled coil</keyword>
<feature type="domain" description="Flagellar hook-associated protein FlgK helical" evidence="11">
    <location>
        <begin position="98"/>
        <end position="330"/>
    </location>
</feature>
<reference evidence="12 13" key="1">
    <citation type="submission" date="2011-09" db="EMBL/GenBank/DDBJ databases">
        <title>Complete sequence of chromosome of Thioflavicoccus mobilis 8321.</title>
        <authorList>
            <consortium name="US DOE Joint Genome Institute"/>
            <person name="Lucas S."/>
            <person name="Han J."/>
            <person name="Lapidus A."/>
            <person name="Cheng J.-F."/>
            <person name="Goodwin L."/>
            <person name="Pitluck S."/>
            <person name="Peters L."/>
            <person name="Ovchinnikova G."/>
            <person name="Lu M."/>
            <person name="Detter J.C."/>
            <person name="Han C."/>
            <person name="Tapia R."/>
            <person name="Land M."/>
            <person name="Hauser L."/>
            <person name="Kyrpides N."/>
            <person name="Ivanova N."/>
            <person name="Pagani I."/>
            <person name="Vogl K."/>
            <person name="Liu Z."/>
            <person name="Imhoff J."/>
            <person name="Thiel V."/>
            <person name="Frigaard N.-U."/>
            <person name="Bryant D."/>
            <person name="Woyke T."/>
        </authorList>
    </citation>
    <scope>NUCLEOTIDE SEQUENCE [LARGE SCALE GENOMIC DNA]</scope>
    <source>
        <strain evidence="12 13">8321</strain>
    </source>
</reference>
<dbReference type="EMBL" id="CP003051">
    <property type="protein sequence ID" value="AGA92156.1"/>
    <property type="molecule type" value="Genomic_DNA"/>
</dbReference>
<evidence type="ECO:0000259" key="9">
    <source>
        <dbReference type="Pfam" id="PF06429"/>
    </source>
</evidence>
<feature type="coiled-coil region" evidence="7">
    <location>
        <begin position="167"/>
        <end position="194"/>
    </location>
</feature>
<dbReference type="Pfam" id="PF00460">
    <property type="entry name" value="Flg_bb_rod"/>
    <property type="match status" value="1"/>
</dbReference>
<evidence type="ECO:0000256" key="5">
    <source>
        <dbReference type="ARBA" id="ARBA00022525"/>
    </source>
</evidence>
<dbReference type="InterPro" id="IPR002371">
    <property type="entry name" value="FlgK"/>
</dbReference>
<evidence type="ECO:0000259" key="8">
    <source>
        <dbReference type="Pfam" id="PF00460"/>
    </source>
</evidence>
<keyword evidence="6" id="KW-0975">Bacterial flagellum</keyword>
<dbReference type="PANTHER" id="PTHR30033:SF1">
    <property type="entry name" value="FLAGELLAR HOOK-ASSOCIATED PROTEIN 1"/>
    <property type="match status" value="1"/>
</dbReference>
<dbReference type="SUPFAM" id="SSF64518">
    <property type="entry name" value="Phase 1 flagellin"/>
    <property type="match status" value="2"/>
</dbReference>
<feature type="domain" description="Flagellar hook-associated protein 1 D2-like" evidence="10">
    <location>
        <begin position="348"/>
        <end position="424"/>
    </location>
</feature>
<dbReference type="Pfam" id="PF06429">
    <property type="entry name" value="Flg_bbr_C"/>
    <property type="match status" value="1"/>
</dbReference>
<sequence>MTIIGTNSLFRAGMTGVKAAETSLATTSHNIANAATPGYSRQRVELAAERPILTKDGYVGTGVRVAEIRRTYDEYLNRELLSDTSTAAEQRVHYELAQRLDGLLSDEASGLAPALQGFFDALEQAASSPGSVSARQVLVEQTDRLAERFRLLDSQLQQTQADVAGRISTTVEEVNALAQQIAQLNQAIIEANSQGATPNDLLDQRDQLVRDLSERIGVKTLEQGNGALDLSIGSGQPLVVGEEAQRLAVGSPREDSSAKRVLLLGPGKSTVDITDRVNGGRLGGLIAFDQGLLADARRELDQIALGVAEGMNGQHRQGMDANGRLGADLFTAVNAETLRQARALGDGGNQGTARLEVWVDAVAGLQGRDYSLTYDGAEYQLAGADNGELIASFDVLPQQLEDAGITITLAGGSMAAGDRFTIRPGAGAARAMRPVLTEAQDLALASPLRAEVSADNLGDAELGSLSITNAIGVGLDPPITLTYQGAAGRFEISDPPGGTLDYDPAADSGVPLTLSVGGLGDLTFSLSGTPVDSDRLSIASNTGASGDNSNALALAALRDAPILFGGAATLAQGYERTVSGVGSRTHALGLAADASDAILSRTEDARAAVSGVNLDEEVAALMRYQQAYEASARVIQVANEVFATLLRATGG</sequence>
<dbReference type="InterPro" id="IPR010930">
    <property type="entry name" value="Flg_bb/hook_C_dom"/>
</dbReference>
<evidence type="ECO:0000259" key="11">
    <source>
        <dbReference type="Pfam" id="PF22638"/>
    </source>
</evidence>
<evidence type="ECO:0000256" key="6">
    <source>
        <dbReference type="ARBA" id="ARBA00023143"/>
    </source>
</evidence>
<keyword evidence="12" id="KW-0282">Flagellum</keyword>
<evidence type="ECO:0000256" key="7">
    <source>
        <dbReference type="SAM" id="Coils"/>
    </source>
</evidence>
<evidence type="ECO:0000313" key="12">
    <source>
        <dbReference type="EMBL" id="AGA92156.1"/>
    </source>
</evidence>
<evidence type="ECO:0000313" key="13">
    <source>
        <dbReference type="Proteomes" id="UP000010816"/>
    </source>
</evidence>
<evidence type="ECO:0000256" key="1">
    <source>
        <dbReference type="ARBA" id="ARBA00004365"/>
    </source>
</evidence>
<keyword evidence="13" id="KW-1185">Reference proteome</keyword>
<dbReference type="PANTHER" id="PTHR30033">
    <property type="entry name" value="FLAGELLAR HOOK-ASSOCIATED PROTEIN 1"/>
    <property type="match status" value="1"/>
</dbReference>
<dbReference type="InterPro" id="IPR001444">
    <property type="entry name" value="Flag_bb_rod_N"/>
</dbReference>
<organism evidence="12 13">
    <name type="scientific">Thioflavicoccus mobilis 8321</name>
    <dbReference type="NCBI Taxonomy" id="765912"/>
    <lineage>
        <taxon>Bacteria</taxon>
        <taxon>Pseudomonadati</taxon>
        <taxon>Pseudomonadota</taxon>
        <taxon>Gammaproteobacteria</taxon>
        <taxon>Chromatiales</taxon>
        <taxon>Chromatiaceae</taxon>
        <taxon>Thioflavicoccus</taxon>
    </lineage>
</organism>
<dbReference type="GO" id="GO:0005576">
    <property type="term" value="C:extracellular region"/>
    <property type="evidence" value="ECO:0007669"/>
    <property type="project" value="UniProtKB-SubCell"/>
</dbReference>
<evidence type="ECO:0000256" key="2">
    <source>
        <dbReference type="ARBA" id="ARBA00004613"/>
    </source>
</evidence>
<evidence type="ECO:0000256" key="3">
    <source>
        <dbReference type="ARBA" id="ARBA00009677"/>
    </source>
</evidence>
<proteinExistence type="inferred from homology"/>
<evidence type="ECO:0000256" key="4">
    <source>
        <dbReference type="ARBA" id="ARBA00016244"/>
    </source>
</evidence>
<dbReference type="HOGENOM" id="CLU_012762_0_0_6"/>
<feature type="domain" description="Flagellar basal-body/hook protein C-terminal" evidence="9">
    <location>
        <begin position="610"/>
        <end position="647"/>
    </location>
</feature>
<dbReference type="PATRIC" id="fig|765912.4.peg.3425"/>
<dbReference type="PRINTS" id="PR01005">
    <property type="entry name" value="FLGHOOKAP1"/>
</dbReference>
<dbReference type="GO" id="GO:0005198">
    <property type="term" value="F:structural molecule activity"/>
    <property type="evidence" value="ECO:0007669"/>
    <property type="project" value="InterPro"/>
</dbReference>
<keyword evidence="5" id="KW-0964">Secreted</keyword>
<comment type="subcellular location">
    <subcellularLocation>
        <location evidence="1">Bacterial flagellum</location>
    </subcellularLocation>
    <subcellularLocation>
        <location evidence="2">Secreted</location>
    </subcellularLocation>
</comment>
<gene>
    <name evidence="12" type="ORF">Thimo_3493</name>
</gene>
<dbReference type="RefSeq" id="WP_015282283.1">
    <property type="nucleotide sequence ID" value="NC_019940.1"/>
</dbReference>
<dbReference type="Pfam" id="PF21158">
    <property type="entry name" value="flgK_1st_1"/>
    <property type="match status" value="1"/>
</dbReference>
<name>L0H1P8_9GAMM</name>
<protein>
    <recommendedName>
        <fullName evidence="4">Flagellar hook-associated protein 1</fullName>
    </recommendedName>
</protein>
<dbReference type="GO" id="GO:0009424">
    <property type="term" value="C:bacterial-type flagellum hook"/>
    <property type="evidence" value="ECO:0007669"/>
    <property type="project" value="InterPro"/>
</dbReference>
<dbReference type="InterPro" id="IPR049119">
    <property type="entry name" value="FlgK_D2-like"/>
</dbReference>
<evidence type="ECO:0000259" key="10">
    <source>
        <dbReference type="Pfam" id="PF21158"/>
    </source>
</evidence>